<reference evidence="7 8" key="1">
    <citation type="submission" date="2017-01" db="EMBL/GenBank/DDBJ databases">
        <authorList>
            <person name="Mah S.A."/>
            <person name="Swanson W.J."/>
            <person name="Moy G.W."/>
            <person name="Vacquier V.D."/>
        </authorList>
    </citation>
    <scope>NUCLEOTIDE SEQUENCE [LARGE SCALE GENOMIC DNA]</scope>
    <source>
        <strain evidence="7 8">DCY110</strain>
    </source>
</reference>
<evidence type="ECO:0000313" key="7">
    <source>
        <dbReference type="EMBL" id="APW39546.1"/>
    </source>
</evidence>
<evidence type="ECO:0000256" key="1">
    <source>
        <dbReference type="ARBA" id="ARBA00004453"/>
    </source>
</evidence>
<protein>
    <recommendedName>
        <fullName evidence="6">DNA-binding protein H-NS-like C-terminal domain-containing protein</fullName>
    </recommendedName>
</protein>
<dbReference type="SUPFAM" id="SSF81273">
    <property type="entry name" value="H-NS histone-like proteins"/>
    <property type="match status" value="1"/>
</dbReference>
<evidence type="ECO:0000256" key="4">
    <source>
        <dbReference type="ARBA" id="ARBA00023125"/>
    </source>
</evidence>
<evidence type="ECO:0000256" key="2">
    <source>
        <dbReference type="ARBA" id="ARBA00010610"/>
    </source>
</evidence>
<evidence type="ECO:0000256" key="3">
    <source>
        <dbReference type="ARBA" id="ARBA00022490"/>
    </source>
</evidence>
<dbReference type="GO" id="GO:0003677">
    <property type="term" value="F:DNA binding"/>
    <property type="evidence" value="ECO:0007669"/>
    <property type="project" value="UniProtKB-KW"/>
</dbReference>
<feature type="domain" description="DNA-binding protein H-NS-like C-terminal" evidence="6">
    <location>
        <begin position="81"/>
        <end position="123"/>
    </location>
</feature>
<comment type="subcellular location">
    <subcellularLocation>
        <location evidence="1">Cytoplasm</location>
        <location evidence="1">Nucleoid</location>
    </subcellularLocation>
</comment>
<sequence>MAKTLAAIQEQIRKLQEQADALKRKEAVGVIERIKAAIDAYGLTKEDLFGAAPPAKKRGPKPKNALDAAVTAKAERKKAASVKKPPSPAKFTDGTNFWTGHGKRPQWFKDAVESGKTTEDLAIKSS</sequence>
<dbReference type="Gene3D" id="4.10.430.10">
    <property type="entry name" value="Histone-like protein H-NS, C-terminal domain"/>
    <property type="match status" value="1"/>
</dbReference>
<dbReference type="GO" id="GO:0009295">
    <property type="term" value="C:nucleoid"/>
    <property type="evidence" value="ECO:0007669"/>
    <property type="project" value="UniProtKB-SubCell"/>
</dbReference>
<dbReference type="AlphaFoldDB" id="A0A1P8K0M2"/>
<dbReference type="Proteomes" id="UP000186609">
    <property type="component" value="Chromosome"/>
</dbReference>
<gene>
    <name evidence="7" type="ORF">RD110_21940</name>
</gene>
<dbReference type="STRING" id="1842727.RD110_21940"/>
<dbReference type="PANTHER" id="PTHR38097:SF2">
    <property type="entry name" value="DNA-BINDING PROTEIN STPA"/>
    <property type="match status" value="1"/>
</dbReference>
<dbReference type="Pfam" id="PF00816">
    <property type="entry name" value="Histone_HNS"/>
    <property type="match status" value="1"/>
</dbReference>
<dbReference type="PANTHER" id="PTHR38097">
    <property type="match status" value="1"/>
</dbReference>
<evidence type="ECO:0000313" key="8">
    <source>
        <dbReference type="Proteomes" id="UP000186609"/>
    </source>
</evidence>
<dbReference type="EMBL" id="CP019236">
    <property type="protein sequence ID" value="APW39546.1"/>
    <property type="molecule type" value="Genomic_DNA"/>
</dbReference>
<comment type="similarity">
    <text evidence="2">Belongs to the histone-like protein H-NS family.</text>
</comment>
<dbReference type="InterPro" id="IPR037150">
    <property type="entry name" value="H-NS_C_dom_sf"/>
</dbReference>
<dbReference type="SMART" id="SM00528">
    <property type="entry name" value="HNS"/>
    <property type="match status" value="1"/>
</dbReference>
<keyword evidence="8" id="KW-1185">Reference proteome</keyword>
<dbReference type="OrthoDB" id="5297879at2"/>
<dbReference type="RefSeq" id="WP_076201996.1">
    <property type="nucleotide sequence ID" value="NZ_CP019236.1"/>
</dbReference>
<keyword evidence="4" id="KW-0238">DNA-binding</keyword>
<feature type="region of interest" description="Disordered" evidence="5">
    <location>
        <begin position="52"/>
        <end position="104"/>
    </location>
</feature>
<evidence type="ECO:0000256" key="5">
    <source>
        <dbReference type="SAM" id="MobiDB-lite"/>
    </source>
</evidence>
<evidence type="ECO:0000259" key="6">
    <source>
        <dbReference type="SMART" id="SM00528"/>
    </source>
</evidence>
<dbReference type="InterPro" id="IPR027444">
    <property type="entry name" value="H-NS_C_dom"/>
</dbReference>
<accession>A0A1P8K0M2</accession>
<proteinExistence type="inferred from homology"/>
<keyword evidence="3" id="KW-0963">Cytoplasm</keyword>
<dbReference type="KEGG" id="rhy:RD110_21940"/>
<name>A0A1P8K0M2_9BURK</name>
<organism evidence="7 8">
    <name type="scientific">Rhodoferax koreensis</name>
    <dbReference type="NCBI Taxonomy" id="1842727"/>
    <lineage>
        <taxon>Bacteria</taxon>
        <taxon>Pseudomonadati</taxon>
        <taxon>Pseudomonadota</taxon>
        <taxon>Betaproteobacteria</taxon>
        <taxon>Burkholderiales</taxon>
        <taxon>Comamonadaceae</taxon>
        <taxon>Rhodoferax</taxon>
    </lineage>
</organism>